<dbReference type="InterPro" id="IPR001279">
    <property type="entry name" value="Metallo-B-lactamas"/>
</dbReference>
<dbReference type="Pfam" id="PF13567">
    <property type="entry name" value="DUF4131"/>
    <property type="match status" value="1"/>
</dbReference>
<dbReference type="HOGENOM" id="CLU_010363_3_0_6"/>
<feature type="transmembrane region" description="Helical" evidence="6">
    <location>
        <begin position="337"/>
        <end position="355"/>
    </location>
</feature>
<keyword evidence="3 6" id="KW-0812">Transmembrane</keyword>
<name>C5BL32_TERTT</name>
<evidence type="ECO:0000256" key="1">
    <source>
        <dbReference type="ARBA" id="ARBA00004651"/>
    </source>
</evidence>
<dbReference type="Proteomes" id="UP000009080">
    <property type="component" value="Chromosome"/>
</dbReference>
<feature type="transmembrane region" description="Helical" evidence="6">
    <location>
        <begin position="314"/>
        <end position="330"/>
    </location>
</feature>
<organism evidence="8 9">
    <name type="scientific">Teredinibacter turnerae (strain ATCC 39867 / T7901)</name>
    <dbReference type="NCBI Taxonomy" id="377629"/>
    <lineage>
        <taxon>Bacteria</taxon>
        <taxon>Pseudomonadati</taxon>
        <taxon>Pseudomonadota</taxon>
        <taxon>Gammaproteobacteria</taxon>
        <taxon>Cellvibrionales</taxon>
        <taxon>Cellvibrionaceae</taxon>
        <taxon>Teredinibacter</taxon>
    </lineage>
</organism>
<dbReference type="EMBL" id="CP001614">
    <property type="protein sequence ID" value="ACR14519.1"/>
    <property type="molecule type" value="Genomic_DNA"/>
</dbReference>
<dbReference type="SUPFAM" id="SSF56281">
    <property type="entry name" value="Metallo-hydrolase/oxidoreductase"/>
    <property type="match status" value="1"/>
</dbReference>
<keyword evidence="5 6" id="KW-0472">Membrane</keyword>
<dbReference type="Gene3D" id="3.60.15.10">
    <property type="entry name" value="Ribonuclease Z/Hydroxyacylglutathione hydrolase-like"/>
    <property type="match status" value="1"/>
</dbReference>
<dbReference type="CDD" id="cd07731">
    <property type="entry name" value="ComA-like_MBL-fold"/>
    <property type="match status" value="1"/>
</dbReference>
<feature type="transmembrane region" description="Helical" evidence="6">
    <location>
        <begin position="26"/>
        <end position="44"/>
    </location>
</feature>
<protein>
    <submittedName>
        <fullName evidence="8">DNA internalization-related competence protein ComEC/Rec2</fullName>
    </submittedName>
</protein>
<dbReference type="InterPro" id="IPR035681">
    <property type="entry name" value="ComA-like_MBL"/>
</dbReference>
<evidence type="ECO:0000256" key="4">
    <source>
        <dbReference type="ARBA" id="ARBA00022989"/>
    </source>
</evidence>
<dbReference type="InterPro" id="IPR004477">
    <property type="entry name" value="ComEC_N"/>
</dbReference>
<evidence type="ECO:0000256" key="6">
    <source>
        <dbReference type="SAM" id="Phobius"/>
    </source>
</evidence>
<evidence type="ECO:0000256" key="2">
    <source>
        <dbReference type="ARBA" id="ARBA00022475"/>
    </source>
</evidence>
<dbReference type="eggNOG" id="COG2333">
    <property type="taxonomic scope" value="Bacteria"/>
</dbReference>
<dbReference type="Pfam" id="PF03772">
    <property type="entry name" value="Competence"/>
    <property type="match status" value="1"/>
</dbReference>
<keyword evidence="4 6" id="KW-1133">Transmembrane helix</keyword>
<feature type="transmembrane region" description="Helical" evidence="6">
    <location>
        <begin position="391"/>
        <end position="410"/>
    </location>
</feature>
<comment type="subcellular location">
    <subcellularLocation>
        <location evidence="1">Cell membrane</location>
        <topology evidence="1">Multi-pass membrane protein</topology>
    </subcellularLocation>
</comment>
<dbReference type="STRING" id="377629.TERTU_2467"/>
<dbReference type="SMART" id="SM00849">
    <property type="entry name" value="Lactamase_B"/>
    <property type="match status" value="1"/>
</dbReference>
<dbReference type="eggNOG" id="COG0658">
    <property type="taxonomic scope" value="Bacteria"/>
</dbReference>
<feature type="transmembrane region" description="Helical" evidence="6">
    <location>
        <begin position="450"/>
        <end position="470"/>
    </location>
</feature>
<dbReference type="NCBIfam" id="TIGR00361">
    <property type="entry name" value="ComEC_Rec2"/>
    <property type="match status" value="1"/>
</dbReference>
<feature type="transmembrane region" description="Helical" evidence="6">
    <location>
        <begin position="290"/>
        <end position="308"/>
    </location>
</feature>
<dbReference type="Pfam" id="PF00753">
    <property type="entry name" value="Lactamase_B"/>
    <property type="match status" value="1"/>
</dbReference>
<evidence type="ECO:0000256" key="5">
    <source>
        <dbReference type="ARBA" id="ARBA00023136"/>
    </source>
</evidence>
<feature type="transmembrane region" description="Helical" evidence="6">
    <location>
        <begin position="482"/>
        <end position="502"/>
    </location>
</feature>
<dbReference type="InterPro" id="IPR036866">
    <property type="entry name" value="RibonucZ/Hydroxyglut_hydro"/>
</dbReference>
<evidence type="ECO:0000256" key="3">
    <source>
        <dbReference type="ARBA" id="ARBA00022692"/>
    </source>
</evidence>
<dbReference type="GO" id="GO:0005886">
    <property type="term" value="C:plasma membrane"/>
    <property type="evidence" value="ECO:0007669"/>
    <property type="project" value="UniProtKB-SubCell"/>
</dbReference>
<evidence type="ECO:0000259" key="7">
    <source>
        <dbReference type="SMART" id="SM00849"/>
    </source>
</evidence>
<reference evidence="8 9" key="1">
    <citation type="journal article" date="2009" name="PLoS ONE">
        <title>The complete genome of Teredinibacter turnerae T7901: an intracellular endosymbiont of marine wood-boring bivalves (shipworms).</title>
        <authorList>
            <person name="Yang J.C."/>
            <person name="Madupu R."/>
            <person name="Durkin A.S."/>
            <person name="Ekborg N.A."/>
            <person name="Pedamallu C.S."/>
            <person name="Hostetler J.B."/>
            <person name="Radune D."/>
            <person name="Toms B.S."/>
            <person name="Henrissat B."/>
            <person name="Coutinho P.M."/>
            <person name="Schwarz S."/>
            <person name="Field L."/>
            <person name="Trindade-Silva A.E."/>
            <person name="Soares C.A.G."/>
            <person name="Elshahawi S."/>
            <person name="Hanora A."/>
            <person name="Schmidt E.W."/>
            <person name="Haygood M.G."/>
            <person name="Posfai J."/>
            <person name="Benner J."/>
            <person name="Madinger C."/>
            <person name="Nove J."/>
            <person name="Anton B."/>
            <person name="Chaudhary K."/>
            <person name="Foster J."/>
            <person name="Holman A."/>
            <person name="Kumar S."/>
            <person name="Lessard P.A."/>
            <person name="Luyten Y.A."/>
            <person name="Slatko B."/>
            <person name="Wood N."/>
            <person name="Wu B."/>
            <person name="Teplitski M."/>
            <person name="Mougous J.D."/>
            <person name="Ward N."/>
            <person name="Eisen J.A."/>
            <person name="Badger J.H."/>
            <person name="Distel D.L."/>
        </authorList>
    </citation>
    <scope>NUCLEOTIDE SEQUENCE [LARGE SCALE GENOMIC DNA]</scope>
    <source>
        <strain evidence="9">ATCC 39867 / T7901</strain>
    </source>
</reference>
<dbReference type="PANTHER" id="PTHR30619">
    <property type="entry name" value="DNA INTERNALIZATION/COMPETENCE PROTEIN COMEC/REC2"/>
    <property type="match status" value="1"/>
</dbReference>
<dbReference type="InterPro" id="IPR004797">
    <property type="entry name" value="Competence_ComEC/Rec2"/>
</dbReference>
<dbReference type="GO" id="GO:0030420">
    <property type="term" value="P:establishment of competence for transformation"/>
    <property type="evidence" value="ECO:0007669"/>
    <property type="project" value="InterPro"/>
</dbReference>
<sequence length="785" mass="85617">MLLFSIAAGLLTPALLQVHLYTLERVVQAGSIATLLMFCCWWILRSQWRKLLLLIGIYLAALSVQGALLITRIDEQIPTGLEGQTLAIRFVVESLPVVKARGDNRFVTQFYGRVTQLGSGEQNGRLLGKRLRLSWYATGQPVNLSPGENWQAKVRLRRPRGSVNPGGFDYQAWLLSRKISATGYVYSQAGVVQLEQRHEWPGKWGVQRARQTLARVLFDNWASPQIGLLRALLIGDQSAITQDQWDVLRATGTVHLMAISGLHIGLMATIGFAIGAGFARVLAVYRPAGVTWLAPVFANAFAFFYAALAGFEIPTQRACIMVFCFSLVAWRGRQVNFWLIYSFALIGVLAIDPFAPVSGGFWLSFAAVAVLGLGLLGRAPRDGAVFSLVKVQALLLVGMSIPLTLIGLPVPVLGAVANLVAVPVVSFVVVPALMLAGLMSITGFSGGDTLLNLALQVMQILWSILSWLHATGSRVNELPVTPFQGGGMRVGIGVVALIFILAPRGSHLRLPGGALLLLFLFHRPPPLPLLRVTHLDVQQGLAVIIEAGDYTLVYDTGARYSPEFDMGDRVVAPYLAYVGRRQVDRVVISHRDNDHAGGFAGLSGAVSVASVLAGEPDQLPRTKHTPFPCEQGQHWQANRVEFEVVWPPSHFTDAKPNNHSCVLVVRYGSTVILIAGDIEQSVEADLLTAGILPSKISLLSVPHHGSKTSSSVQFVSQLDPEFAVISAGFNNRYGHPHKDISRRYSQQGARIFRTDLDGGISFSLQADGVYHIEGERHRLPRPWFD</sequence>
<evidence type="ECO:0000313" key="9">
    <source>
        <dbReference type="Proteomes" id="UP000009080"/>
    </source>
</evidence>
<feature type="transmembrane region" description="Helical" evidence="6">
    <location>
        <begin position="361"/>
        <end position="379"/>
    </location>
</feature>
<proteinExistence type="predicted"/>
<dbReference type="InterPro" id="IPR025405">
    <property type="entry name" value="DUF4131"/>
</dbReference>
<dbReference type="PANTHER" id="PTHR30619:SF1">
    <property type="entry name" value="RECOMBINATION PROTEIN 2"/>
    <property type="match status" value="1"/>
</dbReference>
<feature type="transmembrane region" description="Helical" evidence="6">
    <location>
        <begin position="256"/>
        <end position="278"/>
    </location>
</feature>
<feature type="domain" description="Metallo-beta-lactamase" evidence="7">
    <location>
        <begin position="539"/>
        <end position="729"/>
    </location>
</feature>
<feature type="transmembrane region" description="Helical" evidence="6">
    <location>
        <begin position="416"/>
        <end position="438"/>
    </location>
</feature>
<dbReference type="KEGG" id="ttu:TERTU_2467"/>
<gene>
    <name evidence="8" type="ordered locus">TERTU_2467</name>
</gene>
<feature type="transmembrane region" description="Helical" evidence="6">
    <location>
        <begin position="51"/>
        <end position="70"/>
    </location>
</feature>
<evidence type="ECO:0000313" key="8">
    <source>
        <dbReference type="EMBL" id="ACR14519.1"/>
    </source>
</evidence>
<dbReference type="NCBIfam" id="TIGR00360">
    <property type="entry name" value="ComEC_N-term"/>
    <property type="match status" value="1"/>
</dbReference>
<keyword evidence="9" id="KW-1185">Reference proteome</keyword>
<dbReference type="AlphaFoldDB" id="C5BL32"/>
<dbReference type="InterPro" id="IPR052159">
    <property type="entry name" value="Competence_DNA_uptake"/>
</dbReference>
<keyword evidence="2" id="KW-1003">Cell membrane</keyword>
<accession>C5BL32</accession>